<dbReference type="AlphaFoldDB" id="A0A1X2HBD3"/>
<feature type="region of interest" description="Disordered" evidence="7">
    <location>
        <begin position="60"/>
        <end position="140"/>
    </location>
</feature>
<dbReference type="Proteomes" id="UP000242180">
    <property type="component" value="Unassembled WGS sequence"/>
</dbReference>
<evidence type="ECO:0000256" key="7">
    <source>
        <dbReference type="SAM" id="MobiDB-lite"/>
    </source>
</evidence>
<evidence type="ECO:0000256" key="3">
    <source>
        <dbReference type="ARBA" id="ARBA00007541"/>
    </source>
</evidence>
<keyword evidence="10" id="KW-1185">Reference proteome</keyword>
<dbReference type="OMA" id="TIGMPPE"/>
<feature type="region of interest" description="Disordered" evidence="7">
    <location>
        <begin position="670"/>
        <end position="698"/>
    </location>
</feature>
<evidence type="ECO:0000313" key="10">
    <source>
        <dbReference type="Proteomes" id="UP000242180"/>
    </source>
</evidence>
<reference evidence="9 10" key="1">
    <citation type="submission" date="2016-07" db="EMBL/GenBank/DDBJ databases">
        <title>Pervasive Adenine N6-methylation of Active Genes in Fungi.</title>
        <authorList>
            <consortium name="DOE Joint Genome Institute"/>
            <person name="Mondo S.J."/>
            <person name="Dannebaum R.O."/>
            <person name="Kuo R.C."/>
            <person name="Labutti K."/>
            <person name="Haridas S."/>
            <person name="Kuo A."/>
            <person name="Salamov A."/>
            <person name="Ahrendt S.R."/>
            <person name="Lipzen A."/>
            <person name="Sullivan W."/>
            <person name="Andreopoulos W.B."/>
            <person name="Clum A."/>
            <person name="Lindquist E."/>
            <person name="Daum C."/>
            <person name="Ramamoorthy G.K."/>
            <person name="Gryganskyi A."/>
            <person name="Culley D."/>
            <person name="Magnuson J.K."/>
            <person name="James T.Y."/>
            <person name="O'Malley M.A."/>
            <person name="Stajich J.E."/>
            <person name="Spatafora J.W."/>
            <person name="Visel A."/>
            <person name="Grigoriev I.V."/>
        </authorList>
    </citation>
    <scope>NUCLEOTIDE SEQUENCE [LARGE SCALE GENOMIC DNA]</scope>
    <source>
        <strain evidence="9 10">NRRL 2496</strain>
    </source>
</reference>
<dbReference type="PANTHER" id="PTHR21634">
    <property type="entry name" value="RE13835P"/>
    <property type="match status" value="1"/>
</dbReference>
<evidence type="ECO:0000256" key="1">
    <source>
        <dbReference type="ARBA" id="ARBA00004496"/>
    </source>
</evidence>
<dbReference type="Pfam" id="PF14636">
    <property type="entry name" value="FNIP_N"/>
    <property type="match status" value="1"/>
</dbReference>
<dbReference type="PRINTS" id="PR02073">
    <property type="entry name" value="FOLLICULNIP1"/>
</dbReference>
<dbReference type="GO" id="GO:0042030">
    <property type="term" value="F:ATPase inhibitor activity"/>
    <property type="evidence" value="ECO:0007669"/>
    <property type="project" value="TreeGrafter"/>
</dbReference>
<keyword evidence="4" id="KW-0963">Cytoplasm</keyword>
<accession>A0A1X2HBD3</accession>
<dbReference type="OrthoDB" id="10051712at2759"/>
<dbReference type="InterPro" id="IPR028085">
    <property type="entry name" value="FNIP_mid_dom"/>
</dbReference>
<evidence type="ECO:0000256" key="4">
    <source>
        <dbReference type="ARBA" id="ARBA00022490"/>
    </source>
</evidence>
<feature type="region of interest" description="Disordered" evidence="7">
    <location>
        <begin position="194"/>
        <end position="339"/>
    </location>
</feature>
<dbReference type="EMBL" id="MCGN01000006">
    <property type="protein sequence ID" value="ORY95950.1"/>
    <property type="molecule type" value="Genomic_DNA"/>
</dbReference>
<dbReference type="InterPro" id="IPR026156">
    <property type="entry name" value="FNIP_fam"/>
</dbReference>
<comment type="similarity">
    <text evidence="3">Belongs to the FNIP family.</text>
</comment>
<dbReference type="PROSITE" id="PS51836">
    <property type="entry name" value="DENN_FNIP12"/>
    <property type="match status" value="1"/>
</dbReference>
<feature type="region of interest" description="Disordered" evidence="7">
    <location>
        <begin position="622"/>
        <end position="650"/>
    </location>
</feature>
<gene>
    <name evidence="9" type="ORF">BCR43DRAFT_493852</name>
</gene>
<dbReference type="GO" id="GO:0051087">
    <property type="term" value="F:protein-folding chaperone binding"/>
    <property type="evidence" value="ECO:0007669"/>
    <property type="project" value="TreeGrafter"/>
</dbReference>
<evidence type="ECO:0000259" key="8">
    <source>
        <dbReference type="PROSITE" id="PS51836"/>
    </source>
</evidence>
<evidence type="ECO:0000256" key="5">
    <source>
        <dbReference type="ARBA" id="ARBA00023136"/>
    </source>
</evidence>
<dbReference type="STRING" id="13706.A0A1X2HBD3"/>
<organism evidence="9 10">
    <name type="scientific">Syncephalastrum racemosum</name>
    <name type="common">Filamentous fungus</name>
    <dbReference type="NCBI Taxonomy" id="13706"/>
    <lineage>
        <taxon>Eukaryota</taxon>
        <taxon>Fungi</taxon>
        <taxon>Fungi incertae sedis</taxon>
        <taxon>Mucoromycota</taxon>
        <taxon>Mucoromycotina</taxon>
        <taxon>Mucoromycetes</taxon>
        <taxon>Mucorales</taxon>
        <taxon>Syncephalastraceae</taxon>
        <taxon>Syncephalastrum</taxon>
    </lineage>
</organism>
<feature type="compositionally biased region" description="Polar residues" evidence="7">
    <location>
        <begin position="78"/>
        <end position="101"/>
    </location>
</feature>
<dbReference type="InterPro" id="IPR028086">
    <property type="entry name" value="FNIP_C_dom"/>
</dbReference>
<protein>
    <submittedName>
        <fullName evidence="9">Folliculin-interacting protein middle domain-domain-containing protein</fullName>
    </submittedName>
</protein>
<dbReference type="Pfam" id="PF14638">
    <property type="entry name" value="FNIP_C"/>
    <property type="match status" value="1"/>
</dbReference>
<feature type="compositionally biased region" description="Low complexity" evidence="7">
    <location>
        <begin position="197"/>
        <end position="212"/>
    </location>
</feature>
<keyword evidence="5" id="KW-0472">Membrane</keyword>
<feature type="compositionally biased region" description="Polar residues" evidence="7">
    <location>
        <begin position="116"/>
        <end position="134"/>
    </location>
</feature>
<evidence type="ECO:0000313" key="9">
    <source>
        <dbReference type="EMBL" id="ORY95950.1"/>
    </source>
</evidence>
<feature type="domain" description="UDENN FNIP1/2-type" evidence="8">
    <location>
        <begin position="34"/>
        <end position="921"/>
    </location>
</feature>
<name>A0A1X2HBD3_SYNRA</name>
<dbReference type="InParanoid" id="A0A1X2HBD3"/>
<dbReference type="InterPro" id="IPR037545">
    <property type="entry name" value="DENN_FNIP1/2"/>
</dbReference>
<keyword evidence="6" id="KW-0458">Lysosome</keyword>
<sequence length="933" mass="105078">MLQRLFRSKSASKDHDDAYTRALVEPEPWSLASLSDDQIRILLFQDGGDCNKTVLYDSSQGLSSTKAPKASTEMARSWNGSQDMHPASSINSTSGHHSNNGRLLLGSLTDRKSDGRSNSVRTTPPLSMHESASPQHPHHRHVNRKLDLIGDMVFGTAPLAYKGMSTKVHYKRDKEPQLVLSKLFTFNPQHDDVTRRTSFSSINSDWSTTSSTVGLPYGDDYGRRSTSTLSARSVSMDDQSSDDDRSYYSNSSIYPPVLGLRSNSKRSFNSKRSRRFSQTSMENGVFQPMPLPNNNQSMVDPNPSSTPPKAVSTTTAATTTASHTSHTTTASAENTGGASVRHHSRSIKYALAIVITLDEKNKTLYDFIFSHFALIENHLHRLQAEVFQLLGNHSRNTQAMHHHQTRRSRGCPGSSAFQHDPVMHDVAMRFKRTLYDLYSTPRIQEPLWLNMSTFPQRKSDYSQKLILELLNLVEEFDNKGSNFLVSTLITGVLTYHLSWVHTVAPPEGDRSGNCRHGNYDPLWAQLSDLYGYVGTPARISRTIVVGQDMSVVRRILYILTYLIRCNEVYENLEAMCDPSSDNIFSRERDYNDDAYICKLEDKIVRQLIGSSTDVESIAIPKTQGQQDVYRPSESPEFLTDNSNSTSLSSTPNLFPASHWSLSTTDTQFNASDKLRRSKEPSSSSSDRPDLGGHAPSLDTEQILCSPDAMYPVAMPKSSIFRMIPDITQMRDDGMPTESAHQLFAKSYGRSLMVSYCNGYKPDFVLMGMPNVLRIKDLEADMKSMLKQFAISDAVTDAACLVIDTNINRCRVFHQNIHDTEEEEDAQMRRVNKWENVIRSDMVHDLLMSIKEGRDAEHSPEELIEQFEDGLQLMYLKSFLFQECVYDHFEESSVLPEPTKLASEIGVHVNDLSLLVNICSTYDSKIREMMQSQK</sequence>
<feature type="compositionally biased region" description="Low complexity" evidence="7">
    <location>
        <begin position="638"/>
        <end position="650"/>
    </location>
</feature>
<evidence type="ECO:0000256" key="2">
    <source>
        <dbReference type="ARBA" id="ARBA00004656"/>
    </source>
</evidence>
<evidence type="ECO:0000256" key="6">
    <source>
        <dbReference type="ARBA" id="ARBA00023228"/>
    </source>
</evidence>
<dbReference type="GO" id="GO:0005737">
    <property type="term" value="C:cytoplasm"/>
    <property type="evidence" value="ECO:0007669"/>
    <property type="project" value="UniProtKB-SubCell"/>
</dbReference>
<dbReference type="PANTHER" id="PTHR21634:SF9">
    <property type="entry name" value="RE13835P"/>
    <property type="match status" value="1"/>
</dbReference>
<feature type="compositionally biased region" description="Low complexity" evidence="7">
    <location>
        <begin position="307"/>
        <end position="332"/>
    </location>
</feature>
<dbReference type="Pfam" id="PF14637">
    <property type="entry name" value="FNIP_M"/>
    <property type="match status" value="1"/>
</dbReference>
<dbReference type="InterPro" id="IPR028084">
    <property type="entry name" value="FNIP_N_dom"/>
</dbReference>
<comment type="subcellular location">
    <subcellularLocation>
        <location evidence="1">Cytoplasm</location>
    </subcellularLocation>
    <subcellularLocation>
        <location evidence="2">Lysosome membrane</location>
    </subcellularLocation>
</comment>
<proteinExistence type="inferred from homology"/>
<comment type="caution">
    <text evidence="9">The sequence shown here is derived from an EMBL/GenBank/DDBJ whole genome shotgun (WGS) entry which is preliminary data.</text>
</comment>